<gene>
    <name evidence="3" type="ORF">GK047_02020</name>
</gene>
<dbReference type="RefSeq" id="WP_163940571.1">
    <property type="nucleotide sequence ID" value="NZ_JAAIKC010000001.1"/>
</dbReference>
<dbReference type="InterPro" id="IPR008269">
    <property type="entry name" value="Lon_proteolytic"/>
</dbReference>
<dbReference type="GO" id="GO:0004252">
    <property type="term" value="F:serine-type endopeptidase activity"/>
    <property type="evidence" value="ECO:0007669"/>
    <property type="project" value="InterPro"/>
</dbReference>
<dbReference type="InterPro" id="IPR001478">
    <property type="entry name" value="PDZ"/>
</dbReference>
<dbReference type="SUPFAM" id="SSF50156">
    <property type="entry name" value="PDZ domain-like"/>
    <property type="match status" value="1"/>
</dbReference>
<dbReference type="InterPro" id="IPR014721">
    <property type="entry name" value="Ribsml_uS5_D2-typ_fold_subgr"/>
</dbReference>
<protein>
    <submittedName>
        <fullName evidence="3">PDZ domain-containing protein</fullName>
    </submittedName>
</protein>
<keyword evidence="1" id="KW-0812">Transmembrane</keyword>
<evidence type="ECO:0000313" key="3">
    <source>
        <dbReference type="EMBL" id="NEW04794.1"/>
    </source>
</evidence>
<dbReference type="AlphaFoldDB" id="A0A6G3ZSW5"/>
<dbReference type="SMART" id="SM00228">
    <property type="entry name" value="PDZ"/>
    <property type="match status" value="1"/>
</dbReference>
<keyword evidence="1" id="KW-1133">Transmembrane helix</keyword>
<comment type="caution">
    <text evidence="3">The sequence shown here is derived from an EMBL/GenBank/DDBJ whole genome shotgun (WGS) entry which is preliminary data.</text>
</comment>
<accession>A0A6G3ZSW5</accession>
<feature type="transmembrane region" description="Helical" evidence="1">
    <location>
        <begin position="129"/>
        <end position="151"/>
    </location>
</feature>
<dbReference type="Gene3D" id="2.30.42.10">
    <property type="match status" value="1"/>
</dbReference>
<proteinExistence type="predicted"/>
<evidence type="ECO:0000259" key="2">
    <source>
        <dbReference type="PROSITE" id="PS50106"/>
    </source>
</evidence>
<dbReference type="EMBL" id="JAAIKC010000001">
    <property type="protein sequence ID" value="NEW04794.1"/>
    <property type="molecule type" value="Genomic_DNA"/>
</dbReference>
<sequence length="459" mass="50640">MYYWGMVLTMILCVLGELIWLPDPLRFGIGYFWMDALNLLVYLLALIPLLWMIASIRTLLRVRPAAIDFRWTRIRNWAVCIAGIAAILCILIAPKQLTLSLGAFGLTWLLVFVEVYFSERLRRKLPFRSLTAFVLTICFLCFLFWPTRYMVTYPGLSMNMNRYAQVSGGNVHGEISGVLVFERPAFPVDWVYAKLFPHYTFERENLGMSLGAYNQLVQTMKEDANASGSAIAFQKVGKGKGIISEGVLVTAIAKGSPVEGIMQLGDVIVEVEGHPLITLQELTARMAVINPGDRVEVSVLRGNQRVMLATATRANPDDPKRAVFGIQASNKLQYDIPEIVRYHNYLLHEGGPSHGAILALTLIDQLTPCGVTYGNHVAGTGTIGADGLVGTIGGAEQKAYTVSRTDADVFFVPVDNEADARKGAPGLQVVPVHSLDDMINWLRAHPKQGNSPSCTKESH</sequence>
<dbReference type="Pfam" id="PF13180">
    <property type="entry name" value="PDZ_2"/>
    <property type="match status" value="1"/>
</dbReference>
<name>A0A6G3ZSW5_9BACL</name>
<dbReference type="GO" id="GO:0004176">
    <property type="term" value="F:ATP-dependent peptidase activity"/>
    <property type="evidence" value="ECO:0007669"/>
    <property type="project" value="InterPro"/>
</dbReference>
<dbReference type="GO" id="GO:0006508">
    <property type="term" value="P:proteolysis"/>
    <property type="evidence" value="ECO:0007669"/>
    <property type="project" value="InterPro"/>
</dbReference>
<keyword evidence="1" id="KW-0472">Membrane</keyword>
<dbReference type="InterPro" id="IPR020568">
    <property type="entry name" value="Ribosomal_Su5_D2-typ_SF"/>
</dbReference>
<dbReference type="Gene3D" id="3.30.230.10">
    <property type="match status" value="1"/>
</dbReference>
<evidence type="ECO:0000256" key="1">
    <source>
        <dbReference type="SAM" id="Phobius"/>
    </source>
</evidence>
<feature type="transmembrane region" description="Helical" evidence="1">
    <location>
        <begin position="99"/>
        <end position="117"/>
    </location>
</feature>
<feature type="domain" description="PDZ" evidence="2">
    <location>
        <begin position="216"/>
        <end position="303"/>
    </location>
</feature>
<dbReference type="PROSITE" id="PS50106">
    <property type="entry name" value="PDZ"/>
    <property type="match status" value="1"/>
</dbReference>
<dbReference type="SUPFAM" id="SSF54211">
    <property type="entry name" value="Ribosomal protein S5 domain 2-like"/>
    <property type="match status" value="1"/>
</dbReference>
<organism evidence="3">
    <name type="scientific">Paenibacillus sp. SYP-B3998</name>
    <dbReference type="NCBI Taxonomy" id="2678564"/>
    <lineage>
        <taxon>Bacteria</taxon>
        <taxon>Bacillati</taxon>
        <taxon>Bacillota</taxon>
        <taxon>Bacilli</taxon>
        <taxon>Bacillales</taxon>
        <taxon>Paenibacillaceae</taxon>
        <taxon>Paenibacillus</taxon>
    </lineage>
</organism>
<reference evidence="3" key="1">
    <citation type="submission" date="2020-02" db="EMBL/GenBank/DDBJ databases">
        <authorList>
            <person name="Shen X.-R."/>
            <person name="Zhang Y.-X."/>
        </authorList>
    </citation>
    <scope>NUCLEOTIDE SEQUENCE</scope>
    <source>
        <strain evidence="3">SYP-B3998</strain>
    </source>
</reference>
<dbReference type="InterPro" id="IPR036034">
    <property type="entry name" value="PDZ_sf"/>
</dbReference>
<dbReference type="Pfam" id="PF05362">
    <property type="entry name" value="Lon_C"/>
    <property type="match status" value="1"/>
</dbReference>
<feature type="transmembrane region" description="Helical" evidence="1">
    <location>
        <begin position="32"/>
        <end position="53"/>
    </location>
</feature>
<feature type="transmembrane region" description="Helical" evidence="1">
    <location>
        <begin position="74"/>
        <end position="93"/>
    </location>
</feature>